<dbReference type="STRING" id="399736.SAMN04489720_0269"/>
<sequence length="237" mass="25583">MAADPSDLVALFEVDEMGDLPDRSWNVAPTDLAPVVVEPPSRDGTPPARRLEAARWGLVPTWAKDLSGGVKAINARSETVAERRTFSASLGMRRALVPASGWYEWRKPEKTPFYVHADDERPVAFAGLYSWWKSPEGAWVLSSTILTADATGQLADLHDRMPVVLGPELWDTWLDAETEGDQHLVDAVVEAAAEQVESLVLREVGRAVGNVRADGPELVAPAPADAGEPDASTDAHG</sequence>
<accession>A0A1G8A6U8</accession>
<keyword evidence="2 8" id="KW-0645">Protease</keyword>
<dbReference type="InterPro" id="IPR003738">
    <property type="entry name" value="SRAP"/>
</dbReference>
<evidence type="ECO:0000256" key="3">
    <source>
        <dbReference type="ARBA" id="ARBA00022763"/>
    </source>
</evidence>
<dbReference type="GO" id="GO:0016829">
    <property type="term" value="F:lyase activity"/>
    <property type="evidence" value="ECO:0007669"/>
    <property type="project" value="UniProtKB-KW"/>
</dbReference>
<dbReference type="GO" id="GO:0008233">
    <property type="term" value="F:peptidase activity"/>
    <property type="evidence" value="ECO:0007669"/>
    <property type="project" value="UniProtKB-KW"/>
</dbReference>
<dbReference type="EC" id="3.4.-.-" evidence="8"/>
<evidence type="ECO:0000313" key="11">
    <source>
        <dbReference type="Proteomes" id="UP000198822"/>
    </source>
</evidence>
<evidence type="ECO:0000256" key="5">
    <source>
        <dbReference type="ARBA" id="ARBA00023124"/>
    </source>
</evidence>
<feature type="compositionally biased region" description="Low complexity" evidence="9">
    <location>
        <begin position="220"/>
        <end position="230"/>
    </location>
</feature>
<dbReference type="PANTHER" id="PTHR13604:SF0">
    <property type="entry name" value="ABASIC SITE PROCESSING PROTEIN HMCES"/>
    <property type="match status" value="1"/>
</dbReference>
<organism evidence="10 11">
    <name type="scientific">Agrococcus jejuensis</name>
    <dbReference type="NCBI Taxonomy" id="399736"/>
    <lineage>
        <taxon>Bacteria</taxon>
        <taxon>Bacillati</taxon>
        <taxon>Actinomycetota</taxon>
        <taxon>Actinomycetes</taxon>
        <taxon>Micrococcales</taxon>
        <taxon>Microbacteriaceae</taxon>
        <taxon>Agrococcus</taxon>
    </lineage>
</organism>
<name>A0A1G8A6U8_9MICO</name>
<dbReference type="EMBL" id="LT629695">
    <property type="protein sequence ID" value="SDH16659.1"/>
    <property type="molecule type" value="Genomic_DNA"/>
</dbReference>
<dbReference type="Proteomes" id="UP000198822">
    <property type="component" value="Chromosome I"/>
</dbReference>
<protein>
    <recommendedName>
        <fullName evidence="8">Abasic site processing protein</fullName>
        <ecNumber evidence="8">3.4.-.-</ecNumber>
    </recommendedName>
</protein>
<evidence type="ECO:0000256" key="1">
    <source>
        <dbReference type="ARBA" id="ARBA00008136"/>
    </source>
</evidence>
<evidence type="ECO:0000256" key="4">
    <source>
        <dbReference type="ARBA" id="ARBA00022801"/>
    </source>
</evidence>
<dbReference type="GO" id="GO:0006508">
    <property type="term" value="P:proteolysis"/>
    <property type="evidence" value="ECO:0007669"/>
    <property type="project" value="UniProtKB-KW"/>
</dbReference>
<keyword evidence="11" id="KW-1185">Reference proteome</keyword>
<keyword evidence="3" id="KW-0227">DNA damage</keyword>
<dbReference type="SUPFAM" id="SSF143081">
    <property type="entry name" value="BB1717-like"/>
    <property type="match status" value="1"/>
</dbReference>
<keyword evidence="7" id="KW-0456">Lyase</keyword>
<evidence type="ECO:0000256" key="6">
    <source>
        <dbReference type="ARBA" id="ARBA00023125"/>
    </source>
</evidence>
<evidence type="ECO:0000256" key="7">
    <source>
        <dbReference type="ARBA" id="ARBA00023239"/>
    </source>
</evidence>
<dbReference type="Pfam" id="PF02586">
    <property type="entry name" value="SRAP"/>
    <property type="match status" value="1"/>
</dbReference>
<evidence type="ECO:0000313" key="10">
    <source>
        <dbReference type="EMBL" id="SDH16659.1"/>
    </source>
</evidence>
<dbReference type="GO" id="GO:0003697">
    <property type="term" value="F:single-stranded DNA binding"/>
    <property type="evidence" value="ECO:0007669"/>
    <property type="project" value="InterPro"/>
</dbReference>
<gene>
    <name evidence="10" type="ORF">SAMN04489720_0269</name>
</gene>
<dbReference type="GO" id="GO:0106300">
    <property type="term" value="P:protein-DNA covalent cross-linking repair"/>
    <property type="evidence" value="ECO:0007669"/>
    <property type="project" value="InterPro"/>
</dbReference>
<keyword evidence="6" id="KW-0238">DNA-binding</keyword>
<keyword evidence="5" id="KW-0190">Covalent protein-DNA linkage</keyword>
<evidence type="ECO:0000256" key="8">
    <source>
        <dbReference type="RuleBase" id="RU364100"/>
    </source>
</evidence>
<proteinExistence type="inferred from homology"/>
<dbReference type="InterPro" id="IPR036590">
    <property type="entry name" value="SRAP-like"/>
</dbReference>
<reference evidence="11" key="1">
    <citation type="submission" date="2016-10" db="EMBL/GenBank/DDBJ databases">
        <authorList>
            <person name="Varghese N."/>
            <person name="Submissions S."/>
        </authorList>
    </citation>
    <scope>NUCLEOTIDE SEQUENCE [LARGE SCALE GENOMIC DNA]</scope>
    <source>
        <strain evidence="11">DSM 22002</strain>
    </source>
</reference>
<evidence type="ECO:0000256" key="9">
    <source>
        <dbReference type="SAM" id="MobiDB-lite"/>
    </source>
</evidence>
<evidence type="ECO:0000256" key="2">
    <source>
        <dbReference type="ARBA" id="ARBA00022670"/>
    </source>
</evidence>
<dbReference type="Gene3D" id="3.90.1680.10">
    <property type="entry name" value="SOS response associated peptidase-like"/>
    <property type="match status" value="1"/>
</dbReference>
<dbReference type="PANTHER" id="PTHR13604">
    <property type="entry name" value="DC12-RELATED"/>
    <property type="match status" value="1"/>
</dbReference>
<dbReference type="AlphaFoldDB" id="A0A1G8A6U8"/>
<keyword evidence="4 8" id="KW-0378">Hydrolase</keyword>
<feature type="region of interest" description="Disordered" evidence="9">
    <location>
        <begin position="216"/>
        <end position="237"/>
    </location>
</feature>
<comment type="similarity">
    <text evidence="1 8">Belongs to the SOS response-associated peptidase family.</text>
</comment>